<dbReference type="SUPFAM" id="SSF53901">
    <property type="entry name" value="Thiolase-like"/>
    <property type="match status" value="3"/>
</dbReference>
<dbReference type="Pfam" id="PF00881">
    <property type="entry name" value="Nitroreductase"/>
    <property type="match status" value="1"/>
</dbReference>
<feature type="region of interest" description="Disordered" evidence="11">
    <location>
        <begin position="2979"/>
        <end position="2998"/>
    </location>
</feature>
<keyword evidence="8" id="KW-0677">Repeat</keyword>
<keyword evidence="6" id="KW-0597">Phosphoprotein</keyword>
<dbReference type="SUPFAM" id="SSF47336">
    <property type="entry name" value="ACP-like"/>
    <property type="match status" value="4"/>
</dbReference>
<dbReference type="Gene3D" id="3.40.47.10">
    <property type="match status" value="3"/>
</dbReference>
<dbReference type="Gene3D" id="3.30.559.10">
    <property type="entry name" value="Chloramphenicol acetyltransferase-like domain"/>
    <property type="match status" value="1"/>
</dbReference>
<dbReference type="InterPro" id="IPR029479">
    <property type="entry name" value="Nitroreductase"/>
</dbReference>
<dbReference type="Proteomes" id="UP000467130">
    <property type="component" value="Chromosome"/>
</dbReference>
<sequence>MSELLSDEVLALLDQCWSAKLVDPSESLVGQGLSSLAATRFAVELSTRFGIDVTVADFAVGATVTSLCDLIKSHAINKTSQSHTTSLADAPTMSHPAPEQLTAGLLPLQQAYRVGADPSFTDDPVGCHLYREYQLVGASAIARLSSAWTAVVQRHPCLQARLTDTSRLAFDVTPEAHVRSVDNDRYDTEVAAVRDRLANRVDRLTELVRAEIVGDTTRATIHLSIDAISTDGFGVLLISQELLDFADGTAPTTPPTQAQKLVSLIETLHTPADLADITYWQNRLAGAPLGLLADATPTRPPDSAPPARRSVQHTFEAALWERLKGRARSLDISPTALVLAAFVETLCAAAGQTSASVVMTTSKRVGLPRWARHVAGPFASSLVLPARPDPGETTDDFAIRLHRELWKDLSHSSVSGVEAIRRIPGEPIAAALPVVFTSLLDATPDGSNAALSPVSSACQTSGIALEQQIWEVDHALFLRWEIADDLVPKLQTDRVFARLCNRLTYLAADQQEADVPSVLQTGYALDRLTRTIGTAPDCAAVFSVNIKPAAVARIPTVWRDVVAARPSLRQAVTPDLVQHQLTPPSEAMIAAEHPRHEESFDDARRRIAEELAATPQPLGRSPSTEVVCLTGHDPDGSQQACVIVRYDLLLSDAPGLHEATRALASGLAGQSLPNSTPPEAHTESRAPSASIAEAYWAAKFAQLTPGPELSPDPMRTAAHQSSTRWVRCEGILAGVDTLQIACVDRDVELDWLLAAALADAWHQHIGHEVGLVYVDWARPDTAVTARDRSRLAWISSARNLNTTLWDQAAAIGLVVAADHTMGSEAAICALRRSGRTYPIAYTSVTDWGDTDPADFAWITETPNISFDAVGAIAGGYLRLRADAAAHDLSAGTPQQVFNRYLATVRRLARESAPAVAVANTRPGPVAETDTVVTIGATQAELAAAVAQWNCTAQPFAAPGPIFQRIEQTAARTPEATALRWRGGIWTYRRLDHVANAIAWQLRNDGCTAGESVAVVVHRGPMMVAAALGVQKAGGAYVPIEFSQPVLRAHSMLEAARCKRVVTTTDTTSWLDPQIQRQMRVIYADESTSRPRPPEPITDADDLAYIIFTSGSTGEPKGVAVPHRPIHNLLNWCQRMYDFNSSDCGLCVTSLGFDLSVFDIFGLLSVGASLYIADTTEQHDPAELIGVLNREPITFWNSAPTALDHLRSYFPGITRDAQLRMRLFFLSGDYTPLSLPVDLMGVFPAATLVCLGGATEATVWSNYHEVHGVEPTWRSIPYGRPIDNARYYILDDKQQHCRPGQEGDLYIAGAVLADGYVNQPELTAERFVAEIGHENQRMYRTGDRASFFLDGSIEFRGRADAQVKVRGHRIELGEIEHAIAGTGLVRDAVVAIRRGPTGDEQLVAYLIADGLNTPTLRAALRDRLPTYMVPSHFVSLARFPATPNGKLDRNQLPWPPPVPTNDTTAALANSTGGADYVGWLSEVAEDLLGRSIKPTEDLWDAGATSFTVVQLSVRLHEHLGIRIPLNALVARPTIADMALCISARVQTDTAVVRGHTTDSQSEIAVSDLLYDVVGKQALASSRITRPTTSDITIELPRLSVPAAWPGWRGTHREFTDAPVDLGQLGALLGWACTHSDAQREDRRMYPSAGDTYAVQVYVWLKDQRVTARAGTYWLDPANSVLRQVDTTGIDRRAHIAYNRQLADGAAGAIFLVGQQRAITPLYGDDAQKYLLLEAGYLSELLMLAQPTSGVGLCPIGGIDERYVASALQLDEDQKVLHTLLFGAFGPGAHTDVRMPLAIGDATARVHQPSDTFTSGPSESLESVLIYGYAARFASLANADQLWTAIFEGETEAQALDPENHWLAESLSVAAPLDHDLRGVDTALFPWADKDDLDPQAQLLLELIWECLERSGVTPQSLESRGRVGVFVGHLWPGEPRSGLASQIANRLSHTFGFSGPSIAVDTSCTSFLTALDCAATQLRDGQCSAAIVCSANLLDHLSHVRALADLGFVATDVPDGAYDPKHPGWIVGEGGAAVLLGTHLGVGPLAVAHAELQATGIAFVGDVGRFGDPAPAAQRTALVATLERARCAPADIDYVELAASGAILSDAAELEAIDATFPDGILAGTIKPIVGHLEAASSAAQLVKALLCLKHDQIPATRMAADCDDLIDTGTMKVNLPNGPTNFPRHSNPRRILINAVGATGSLAQAVLADPHPNPHPDGDGPPILLLSAATPSALVILADRYADALESAGADTQWTAVCATTQLGRVALAHRLAIVASSVDESVSALRCAATDASHPALHKMLAGPDVADSRWRNILRRWLNGEDIDWTSQWAALPAVADLPTYPFEHSRDSVVPQLTKQRTADWLPVLVGLYAEAAEIDDLATITTDIPVAALGLDSRTAVRFAHTANAYVKSGRIPATLLYTHPTLAGAAAALQSQYGPPHIQGPKSVSKESVAPRGASEQDGQHLPDVAPAIAIIGMAGRFPGAVTVEQLWQKLCDGSDLITDAIERPELAALPAHLRRGGYLDDIACFDPLLFGIAPVDAARMDPQERLLLEVVWEALEDAGYPRCRLAEALGGRVGVYAAVMHNEYPLLGADASNAVEAVDIGGTPAGVANRISYHFDLHGPSFTVDAMCASSHVALDLATRALRSGTVEAAIVVGVNISVHSNKTVQQERLGMRSAAGRCATFSSAADGFVAGEGAVALVLRTAISARRSDDRVHGLLRGIAIAHGGKTAGYTVPNPAFQTAAINGALADGGIAPRDIDYVEAHGTGTTLGDPIEIAALRACLDHDRDRPLPIGSIKTNIGHLEAAAGLAGVVKVLLQIRHRQLVPSLHSRPPNHEIEWGSCRVADSLEAWAPPSGRPLLAGVSAFGAGGVNAHAILQSPPPGPDGADENHPVDVEHQPVQLMLSAATRDQVRQQASALADRLEGDGTLRLIDVAFTLQVGRERLRELWTCEATDRLDAIDRLREFAANQDARISNPGQWSPTGYQPPKTPPGRIVGLPSYPFARMRCWADTATPWPIRHDTINSAHRTWRRLLTSTPADAGRLVVVASDADSDLVQSLADHWYRSEGQTQPMTVVATAQAAAPLLAPSSGSATLVLLNDLPRVRTSSSPTDDGWRNAYELVRDAAARPVDAALHVIQVANGLLEVSEAPPDPGGARLAGLLGALAAEHGNLDVTILDLSTTALLDAAELAGALRILVGSKVRGEVCCSRGPQGLGLLVPEWTEVTATTASAVLSSYGTYLVTGATRGIGLLVARQLAAWGARRLVLAGRTRTMEFDTAITELRSAGVEVAVYLTDITDRRALDSFVGELCSRWGPIRGVVHCAGVSSRVGGPLTSATWDMLDMVSSPKNDGIRALLDVIDHHALDFVISFSSLSAVVPALSAGVGDYAAANRTLELLADTARRNGLPGMATIAWPVWESSRADETARAACRRAGLDLLDDHAALAVLRLVIAEAVAHRGGRWAVAPVAVLHASGSGKPVAPLPAGLPTVDQLCPHTTTEPVNVDWLIQIVASHCGLTADQIDPTWKLGDLGVESVMLARLTDDIEKHLKRPVEPGTLLQFPHLTDLAAVLTAPGAHPVSSELEKSSLTTPARPPIVADHQQSIAVIGLAARMPGAPDYQTFWRNLASGTCSVCEVPPGRWNVARIYDRNGGAGRSVSRWGGFIPGIEDFDPDYFRMSETEAAALDPAIRLVLEQAEHCLADAGRDREQLAGAQVGIFIGSRMGDYRRRVTKAARDAALGGDQNFIAARLAQHLDTRGPNLVIDSACSSALSAVHVACQSLRAGDSELAIAGGVDILLDESVYVQFTQAGALSPDGVCRTFDQGANGFVPGEGCGLLLLKTLEQAQRDGDRIHAVIRGSALNNDGRTMGLTTPSIDGQKQVVSLALERAGVTASQIGLLEAHGTATPIGDPIELRALTDVFRAQTERSGYCVIGSVKSNIGHLMSAAGIAGLLKAILSIENDLRPATLFCDRPNPRFQFESSPFTLARTALAWPDGPRLAGVSAFGLGGANAHLIVSEAPGDHHARISPLPAPVFRRRRLWVEALDAITKSASADMHHNPSDEWTSSLLDLNFSPPTFTSVQNFAKSQATVSTDEAVGETWDLTGGRKRA</sequence>
<dbReference type="Gene3D" id="1.10.1200.10">
    <property type="entry name" value="ACP-like"/>
    <property type="match status" value="3"/>
</dbReference>
<dbReference type="SMART" id="SM00823">
    <property type="entry name" value="PKS_PP"/>
    <property type="match status" value="4"/>
</dbReference>
<dbReference type="EMBL" id="AP022587">
    <property type="protein sequence ID" value="BBY22240.1"/>
    <property type="molecule type" value="Genomic_DNA"/>
</dbReference>
<dbReference type="Gene3D" id="3.30.300.30">
    <property type="match status" value="1"/>
</dbReference>
<dbReference type="Gene3D" id="3.40.50.12780">
    <property type="entry name" value="N-terminal domain of ligase-like"/>
    <property type="match status" value="1"/>
</dbReference>
<dbReference type="GO" id="GO:0031177">
    <property type="term" value="F:phosphopantetheine binding"/>
    <property type="evidence" value="ECO:0007669"/>
    <property type="project" value="InterPro"/>
</dbReference>
<accession>A0A7I7Q7B4</accession>
<dbReference type="InterPro" id="IPR013968">
    <property type="entry name" value="PKS_KR"/>
</dbReference>
<dbReference type="CDD" id="cd00833">
    <property type="entry name" value="PKS"/>
    <property type="match status" value="3"/>
</dbReference>
<keyword evidence="4" id="KW-0596">Phosphopantetheine</keyword>
<dbReference type="GO" id="GO:0016491">
    <property type="term" value="F:oxidoreductase activity"/>
    <property type="evidence" value="ECO:0007669"/>
    <property type="project" value="InterPro"/>
</dbReference>
<feature type="region of interest" description="Disordered" evidence="11">
    <location>
        <begin position="668"/>
        <end position="687"/>
    </location>
</feature>
<dbReference type="Pfam" id="PF08659">
    <property type="entry name" value="KR"/>
    <property type="match status" value="1"/>
</dbReference>
<dbReference type="SUPFAM" id="SSF51735">
    <property type="entry name" value="NAD(P)-binding Rossmann-fold domains"/>
    <property type="match status" value="1"/>
</dbReference>
<keyword evidence="10" id="KW-0511">Multifunctional enzyme</keyword>
<dbReference type="CDD" id="cd02142">
    <property type="entry name" value="McbC_SagB-like_oxidoreductase"/>
    <property type="match status" value="1"/>
</dbReference>
<protein>
    <recommendedName>
        <fullName evidence="16">Non-ribosomal peptide synthetase</fullName>
    </recommendedName>
</protein>
<dbReference type="Gene3D" id="1.10.1240.100">
    <property type="match status" value="1"/>
</dbReference>
<dbReference type="Pfam" id="PF02801">
    <property type="entry name" value="Ketoacyl-synt_C"/>
    <property type="match status" value="3"/>
</dbReference>
<comment type="pathway">
    <text evidence="3">Antibiotic biosynthesis.</text>
</comment>
<evidence type="ECO:0000256" key="7">
    <source>
        <dbReference type="ARBA" id="ARBA00022679"/>
    </source>
</evidence>
<dbReference type="InterPro" id="IPR000415">
    <property type="entry name" value="Nitroreductase-like"/>
</dbReference>
<reference evidence="14 15" key="1">
    <citation type="journal article" date="2019" name="Emerg. Microbes Infect.">
        <title>Comprehensive subspecies identification of 175 nontuberculous mycobacteria species based on 7547 genomic profiles.</title>
        <authorList>
            <person name="Matsumoto Y."/>
            <person name="Kinjo T."/>
            <person name="Motooka D."/>
            <person name="Nabeya D."/>
            <person name="Jung N."/>
            <person name="Uechi K."/>
            <person name="Horii T."/>
            <person name="Iida T."/>
            <person name="Fujita J."/>
            <person name="Nakamura S."/>
        </authorList>
    </citation>
    <scope>NUCLEOTIDE SEQUENCE [LARGE SCALE GENOMIC DNA]</scope>
    <source>
        <strain evidence="14 15">JCM 17783</strain>
    </source>
</reference>
<dbReference type="InterPro" id="IPR036291">
    <property type="entry name" value="NAD(P)-bd_dom_sf"/>
</dbReference>
<dbReference type="PROSITE" id="PS00455">
    <property type="entry name" value="AMP_BINDING"/>
    <property type="match status" value="1"/>
</dbReference>
<feature type="domain" description="Carrier" evidence="12">
    <location>
        <begin position="1457"/>
        <end position="1544"/>
    </location>
</feature>
<evidence type="ECO:0000256" key="4">
    <source>
        <dbReference type="ARBA" id="ARBA00022450"/>
    </source>
</evidence>
<evidence type="ECO:0008006" key="16">
    <source>
        <dbReference type="Google" id="ProtNLM"/>
    </source>
</evidence>
<evidence type="ECO:0000313" key="14">
    <source>
        <dbReference type="EMBL" id="BBY22240.1"/>
    </source>
</evidence>
<dbReference type="Gene3D" id="3.30.559.30">
    <property type="entry name" value="Nonribosomal peptide synthetase, condensation domain"/>
    <property type="match status" value="1"/>
</dbReference>
<dbReference type="Pfam" id="PF13193">
    <property type="entry name" value="AMP-binding_C"/>
    <property type="match status" value="1"/>
</dbReference>
<evidence type="ECO:0000313" key="15">
    <source>
        <dbReference type="Proteomes" id="UP000467130"/>
    </source>
</evidence>
<evidence type="ECO:0000256" key="5">
    <source>
        <dbReference type="ARBA" id="ARBA00022490"/>
    </source>
</evidence>
<dbReference type="InterPro" id="IPR045851">
    <property type="entry name" value="AMP-bd_C_sf"/>
</dbReference>
<dbReference type="SMART" id="SM00825">
    <property type="entry name" value="PKS_KS"/>
    <property type="match status" value="3"/>
</dbReference>
<comment type="subcellular location">
    <subcellularLocation>
        <location evidence="2">Cytoplasm</location>
    </subcellularLocation>
</comment>
<dbReference type="InterPro" id="IPR025110">
    <property type="entry name" value="AMP-bd_C"/>
</dbReference>
<dbReference type="Gene3D" id="3.40.109.10">
    <property type="entry name" value="NADH Oxidase"/>
    <property type="match status" value="1"/>
</dbReference>
<dbReference type="InterPro" id="IPR020845">
    <property type="entry name" value="AMP-binding_CS"/>
</dbReference>
<feature type="domain" description="Ketosynthase family 3 (KS3)" evidence="13">
    <location>
        <begin position="1819"/>
        <end position="2209"/>
    </location>
</feature>
<dbReference type="PANTHER" id="PTHR43775:SF37">
    <property type="entry name" value="SI:DKEY-61P9.11"/>
    <property type="match status" value="1"/>
</dbReference>
<dbReference type="InterPro" id="IPR016039">
    <property type="entry name" value="Thiolase-like"/>
</dbReference>
<dbReference type="PROSITE" id="PS52004">
    <property type="entry name" value="KS3_2"/>
    <property type="match status" value="3"/>
</dbReference>
<feature type="region of interest" description="Disordered" evidence="11">
    <location>
        <begin position="2441"/>
        <end position="2465"/>
    </location>
</feature>
<dbReference type="Gene3D" id="3.40.50.720">
    <property type="entry name" value="NAD(P)-binding Rossmann-like Domain"/>
    <property type="match status" value="1"/>
</dbReference>
<gene>
    <name evidence="14" type="ORF">MSTO_24450</name>
</gene>
<dbReference type="GO" id="GO:0005737">
    <property type="term" value="C:cytoplasm"/>
    <property type="evidence" value="ECO:0007669"/>
    <property type="project" value="UniProtKB-SubCell"/>
</dbReference>
<dbReference type="Pfam" id="PF00668">
    <property type="entry name" value="Condensation"/>
    <property type="match status" value="1"/>
</dbReference>
<dbReference type="GO" id="GO:0004312">
    <property type="term" value="F:fatty acid synthase activity"/>
    <property type="evidence" value="ECO:0007669"/>
    <property type="project" value="TreeGrafter"/>
</dbReference>
<evidence type="ECO:0000259" key="13">
    <source>
        <dbReference type="PROSITE" id="PS52004"/>
    </source>
</evidence>
<dbReference type="PANTHER" id="PTHR43775">
    <property type="entry name" value="FATTY ACID SYNTHASE"/>
    <property type="match status" value="1"/>
</dbReference>
<dbReference type="SUPFAM" id="SSF55469">
    <property type="entry name" value="FMN-dependent nitroreductase-like"/>
    <property type="match status" value="1"/>
</dbReference>
<feature type="domain" description="Ketosynthase family 3 (KS3)" evidence="13">
    <location>
        <begin position="3606"/>
        <end position="4023"/>
    </location>
</feature>
<keyword evidence="5" id="KW-0963">Cytoplasm</keyword>
<dbReference type="GO" id="GO:0071770">
    <property type="term" value="P:DIM/DIP cell wall layer assembly"/>
    <property type="evidence" value="ECO:0007669"/>
    <property type="project" value="TreeGrafter"/>
</dbReference>
<dbReference type="SUPFAM" id="SSF52777">
    <property type="entry name" value="CoA-dependent acyltransferases"/>
    <property type="match status" value="2"/>
</dbReference>
<feature type="compositionally biased region" description="Polar residues" evidence="11">
    <location>
        <begin position="2979"/>
        <end position="2989"/>
    </location>
</feature>
<dbReference type="Pfam" id="PF22621">
    <property type="entry name" value="CurL-like_PKS_C"/>
    <property type="match status" value="1"/>
</dbReference>
<evidence type="ECO:0000256" key="10">
    <source>
        <dbReference type="ARBA" id="ARBA00023268"/>
    </source>
</evidence>
<dbReference type="KEGG" id="msto:MSTO_24450"/>
<dbReference type="Pfam" id="PF00550">
    <property type="entry name" value="PP-binding"/>
    <property type="match status" value="4"/>
</dbReference>
<keyword evidence="7" id="KW-0808">Transferase</keyword>
<dbReference type="InterPro" id="IPR014031">
    <property type="entry name" value="Ketoacyl_synth_C"/>
</dbReference>
<dbReference type="InterPro" id="IPR057326">
    <property type="entry name" value="KR_dom"/>
</dbReference>
<dbReference type="InterPro" id="IPR020806">
    <property type="entry name" value="PKS_PP-bd"/>
</dbReference>
<comment type="cofactor">
    <cofactor evidence="1">
        <name>pantetheine 4'-phosphate</name>
        <dbReference type="ChEBI" id="CHEBI:47942"/>
    </cofactor>
</comment>
<dbReference type="GO" id="GO:0005886">
    <property type="term" value="C:plasma membrane"/>
    <property type="evidence" value="ECO:0007669"/>
    <property type="project" value="TreeGrafter"/>
</dbReference>
<dbReference type="InterPro" id="IPR023213">
    <property type="entry name" value="CAT-like_dom_sf"/>
</dbReference>
<dbReference type="NCBIfam" id="TIGR01733">
    <property type="entry name" value="AA-adenyl-dom"/>
    <property type="match status" value="1"/>
</dbReference>
<dbReference type="RefSeq" id="WP_163790296.1">
    <property type="nucleotide sequence ID" value="NZ_AP022587.1"/>
</dbReference>
<keyword evidence="15" id="KW-1185">Reference proteome</keyword>
<dbReference type="SUPFAM" id="SSF56801">
    <property type="entry name" value="Acetyl-CoA synthetase-like"/>
    <property type="match status" value="1"/>
</dbReference>
<dbReference type="UniPathway" id="UPA00011"/>
<evidence type="ECO:0000259" key="12">
    <source>
        <dbReference type="PROSITE" id="PS50075"/>
    </source>
</evidence>
<feature type="domain" description="Carrier" evidence="12">
    <location>
        <begin position="3506"/>
        <end position="3580"/>
    </location>
</feature>
<dbReference type="InterPro" id="IPR001242">
    <property type="entry name" value="Condensation_dom"/>
</dbReference>
<proteinExistence type="predicted"/>
<dbReference type="Pfam" id="PF00501">
    <property type="entry name" value="AMP-binding"/>
    <property type="match status" value="1"/>
</dbReference>
<dbReference type="PROSITE" id="PS00606">
    <property type="entry name" value="KS3_1"/>
    <property type="match status" value="1"/>
</dbReference>
<evidence type="ECO:0000256" key="1">
    <source>
        <dbReference type="ARBA" id="ARBA00001957"/>
    </source>
</evidence>
<name>A0A7I7Q7B4_9MYCO</name>
<feature type="domain" description="Carrier" evidence="12">
    <location>
        <begin position="2362"/>
        <end position="2438"/>
    </location>
</feature>
<dbReference type="InterPro" id="IPR050091">
    <property type="entry name" value="PKS_NRPS_Biosynth_Enz"/>
</dbReference>
<dbReference type="InterPro" id="IPR009081">
    <property type="entry name" value="PP-bd_ACP"/>
</dbReference>
<dbReference type="InterPro" id="IPR014030">
    <property type="entry name" value="Ketoacyl_synth_N"/>
</dbReference>
<dbReference type="InterPro" id="IPR010071">
    <property type="entry name" value="AA_adenyl_dom"/>
</dbReference>
<keyword evidence="9" id="KW-0521">NADP</keyword>
<evidence type="ECO:0000256" key="3">
    <source>
        <dbReference type="ARBA" id="ARBA00004792"/>
    </source>
</evidence>
<dbReference type="InterPro" id="IPR042099">
    <property type="entry name" value="ANL_N_sf"/>
</dbReference>
<dbReference type="InterPro" id="IPR000873">
    <property type="entry name" value="AMP-dep_synth/lig_dom"/>
</dbReference>
<evidence type="ECO:0000256" key="2">
    <source>
        <dbReference type="ARBA" id="ARBA00004496"/>
    </source>
</evidence>
<feature type="domain" description="Ketosynthase family 3 (KS3)" evidence="13">
    <location>
        <begin position="2471"/>
        <end position="2884"/>
    </location>
</feature>
<evidence type="ECO:0000256" key="9">
    <source>
        <dbReference type="ARBA" id="ARBA00022857"/>
    </source>
</evidence>
<dbReference type="InterPro" id="IPR006162">
    <property type="entry name" value="Ppantetheine_attach_site"/>
</dbReference>
<evidence type="ECO:0000256" key="11">
    <source>
        <dbReference type="SAM" id="MobiDB-lite"/>
    </source>
</evidence>
<feature type="domain" description="Carrier" evidence="12">
    <location>
        <begin position="1"/>
        <end position="75"/>
    </location>
</feature>
<evidence type="ECO:0000256" key="6">
    <source>
        <dbReference type="ARBA" id="ARBA00022553"/>
    </source>
</evidence>
<organism evidence="14 15">
    <name type="scientific">Mycobacterium stomatepiae</name>
    <dbReference type="NCBI Taxonomy" id="470076"/>
    <lineage>
        <taxon>Bacteria</taxon>
        <taxon>Bacillati</taxon>
        <taxon>Actinomycetota</taxon>
        <taxon>Actinomycetes</taxon>
        <taxon>Mycobacteriales</taxon>
        <taxon>Mycobacteriaceae</taxon>
        <taxon>Mycobacterium</taxon>
        <taxon>Mycobacterium simiae complex</taxon>
    </lineage>
</organism>
<dbReference type="CDD" id="cd05930">
    <property type="entry name" value="A_NRPS"/>
    <property type="match status" value="1"/>
</dbReference>
<dbReference type="Pfam" id="PF22336">
    <property type="entry name" value="RhiE-like_linker"/>
    <property type="match status" value="1"/>
</dbReference>
<dbReference type="InterPro" id="IPR018201">
    <property type="entry name" value="Ketoacyl_synth_AS"/>
</dbReference>
<dbReference type="InterPro" id="IPR036736">
    <property type="entry name" value="ACP-like_sf"/>
</dbReference>
<dbReference type="InterPro" id="IPR020841">
    <property type="entry name" value="PKS_Beta-ketoAc_synthase_dom"/>
</dbReference>
<dbReference type="GO" id="GO:0006633">
    <property type="term" value="P:fatty acid biosynthetic process"/>
    <property type="evidence" value="ECO:0007669"/>
    <property type="project" value="InterPro"/>
</dbReference>
<dbReference type="InterPro" id="IPR054514">
    <property type="entry name" value="RhiE-like_linker"/>
</dbReference>
<dbReference type="Gene3D" id="3.30.70.3290">
    <property type="match status" value="1"/>
</dbReference>
<evidence type="ECO:0000256" key="8">
    <source>
        <dbReference type="ARBA" id="ARBA00022737"/>
    </source>
</evidence>
<dbReference type="GO" id="GO:0004315">
    <property type="term" value="F:3-oxoacyl-[acyl-carrier-protein] synthase activity"/>
    <property type="evidence" value="ECO:0007669"/>
    <property type="project" value="InterPro"/>
</dbReference>
<dbReference type="PROSITE" id="PS00012">
    <property type="entry name" value="PHOSPHOPANTETHEINE"/>
    <property type="match status" value="1"/>
</dbReference>
<dbReference type="PROSITE" id="PS50075">
    <property type="entry name" value="CARRIER"/>
    <property type="match status" value="4"/>
</dbReference>
<dbReference type="Pfam" id="PF00109">
    <property type="entry name" value="ketoacyl-synt"/>
    <property type="match status" value="3"/>
</dbReference>
<dbReference type="SMART" id="SM00822">
    <property type="entry name" value="PKS_KR"/>
    <property type="match status" value="1"/>
</dbReference>